<dbReference type="InterPro" id="IPR022024">
    <property type="entry name" value="DUF3602"/>
</dbReference>
<accession>A0ABR3TJ73</accession>
<feature type="compositionally biased region" description="Low complexity" evidence="1">
    <location>
        <begin position="30"/>
        <end position="52"/>
    </location>
</feature>
<evidence type="ECO:0000256" key="1">
    <source>
        <dbReference type="SAM" id="MobiDB-lite"/>
    </source>
</evidence>
<name>A0ABR3TJ73_9PEZI</name>
<dbReference type="Proteomes" id="UP001521184">
    <property type="component" value="Unassembled WGS sequence"/>
</dbReference>
<dbReference type="EMBL" id="JAKEKT020000066">
    <property type="protein sequence ID" value="KAL1639282.1"/>
    <property type="molecule type" value="Genomic_DNA"/>
</dbReference>
<reference evidence="2 3" key="1">
    <citation type="journal article" date="2023" name="Plant Dis.">
        <title>First Report of Diplodia intermedia Causing Canker and Dieback Diseases on Apple Trees in Canada.</title>
        <authorList>
            <person name="Ellouze W."/>
            <person name="Ilyukhin E."/>
            <person name="Sulman M."/>
            <person name="Ali S."/>
        </authorList>
    </citation>
    <scope>NUCLEOTIDE SEQUENCE [LARGE SCALE GENOMIC DNA]</scope>
    <source>
        <strain evidence="2 3">M45-28</strain>
    </source>
</reference>
<comment type="caution">
    <text evidence="2">The sequence shown here is derived from an EMBL/GenBank/DDBJ whole genome shotgun (WGS) entry which is preliminary data.</text>
</comment>
<evidence type="ECO:0000313" key="3">
    <source>
        <dbReference type="Proteomes" id="UP001521184"/>
    </source>
</evidence>
<dbReference type="PANTHER" id="PTHR34693">
    <property type="entry name" value="PROTEIN PAR32"/>
    <property type="match status" value="1"/>
</dbReference>
<dbReference type="Pfam" id="PF12223">
    <property type="entry name" value="DUF3602"/>
    <property type="match status" value="1"/>
</dbReference>
<dbReference type="InterPro" id="IPR053203">
    <property type="entry name" value="Cisplatin_resist-associated"/>
</dbReference>
<gene>
    <name evidence="2" type="ORF">SLS58_008124</name>
</gene>
<dbReference type="PANTHER" id="PTHR34693:SF5">
    <property type="match status" value="1"/>
</dbReference>
<protein>
    <submittedName>
        <fullName evidence="2">Uncharacterized protein</fullName>
    </submittedName>
</protein>
<feature type="compositionally biased region" description="Low complexity" evidence="1">
    <location>
        <begin position="81"/>
        <end position="149"/>
    </location>
</feature>
<feature type="region of interest" description="Disordered" evidence="1">
    <location>
        <begin position="200"/>
        <end position="219"/>
    </location>
</feature>
<keyword evidence="3" id="KW-1185">Reference proteome</keyword>
<feature type="compositionally biased region" description="Polar residues" evidence="1">
    <location>
        <begin position="67"/>
        <end position="80"/>
    </location>
</feature>
<evidence type="ECO:0000313" key="2">
    <source>
        <dbReference type="EMBL" id="KAL1639282.1"/>
    </source>
</evidence>
<proteinExistence type="predicted"/>
<organism evidence="2 3">
    <name type="scientific">Diplodia intermedia</name>
    <dbReference type="NCBI Taxonomy" id="856260"/>
    <lineage>
        <taxon>Eukaryota</taxon>
        <taxon>Fungi</taxon>
        <taxon>Dikarya</taxon>
        <taxon>Ascomycota</taxon>
        <taxon>Pezizomycotina</taxon>
        <taxon>Dothideomycetes</taxon>
        <taxon>Dothideomycetes incertae sedis</taxon>
        <taxon>Botryosphaeriales</taxon>
        <taxon>Botryosphaeriaceae</taxon>
        <taxon>Diplodia</taxon>
    </lineage>
</organism>
<feature type="region of interest" description="Disordered" evidence="1">
    <location>
        <begin position="1"/>
        <end position="160"/>
    </location>
</feature>
<sequence length="219" mass="22452">MWGRGGAGNIQQATEASKQRASEAQDLEAANHPTTSSSAAATPSDTATAASPQQYAHMGRGGAGNFYSPSALASTGTFVNADTNPSSTTSAAASTAEPPAAPLSNLDSSSNWWNTATTTTATASPTTTSSSPGSNGNQQQQAAEAVPVARTGRGGAGNYVWGTADVSERRAEQIRREWGELREREKGVKQKVAEDVEIAVPKPPSAVLGSGRSSSGRWD</sequence>